<organism evidence="1 2">
    <name type="scientific">Bifidobacterium longum subsp. longum 1-6B</name>
    <dbReference type="NCBI Taxonomy" id="1161744"/>
    <lineage>
        <taxon>Bacteria</taxon>
        <taxon>Bacillati</taxon>
        <taxon>Actinomycetota</taxon>
        <taxon>Actinomycetes</taxon>
        <taxon>Bifidobacteriales</taxon>
        <taxon>Bifidobacteriaceae</taxon>
        <taxon>Bifidobacterium</taxon>
    </lineage>
</organism>
<evidence type="ECO:0000313" key="2">
    <source>
        <dbReference type="Proteomes" id="UP000006410"/>
    </source>
</evidence>
<accession>A0AA87LSS9</accession>
<evidence type="ECO:0000313" key="1">
    <source>
        <dbReference type="EMBL" id="EIJ28501.1"/>
    </source>
</evidence>
<gene>
    <name evidence="1" type="ORF">HMPREF1313_1280</name>
</gene>
<name>A0AA87LSS9_BIFLL</name>
<dbReference type="AlphaFoldDB" id="A0AA87LSS9"/>
<dbReference type="EMBL" id="AJTF01000009">
    <property type="protein sequence ID" value="EIJ28501.1"/>
    <property type="molecule type" value="Genomic_DNA"/>
</dbReference>
<dbReference type="Proteomes" id="UP000006410">
    <property type="component" value="Unassembled WGS sequence"/>
</dbReference>
<proteinExistence type="predicted"/>
<protein>
    <submittedName>
        <fullName evidence="1">Uncharacterized protein</fullName>
    </submittedName>
</protein>
<comment type="caution">
    <text evidence="1">The sequence shown here is derived from an EMBL/GenBank/DDBJ whole genome shotgun (WGS) entry which is preliminary data.</text>
</comment>
<sequence>MGGSGGAVISEIARDADSDECAAAAWRGNRCACRKCRKR</sequence>
<reference evidence="1 2" key="1">
    <citation type="journal article" date="2013" name="Genome Announc.">
        <title>Draft Genome Sequences of Two Pairs of Human Intestinal Bifidobacterium longum subsp. longum Strains, 44B and 1-6B and 35B and 2-2B, Consecutively Isolated from Two Children after a 5-Year Time Period.</title>
        <authorList>
            <person name="Shkoporov A.N."/>
            <person name="Efimov B.A."/>
            <person name="Khokhlova E.V."/>
            <person name="Chaplin A.V."/>
            <person name="Kafarskaya L.I."/>
            <person name="Durkin A.S."/>
            <person name="McCorrison J."/>
            <person name="Torralba M."/>
            <person name="Gillis M."/>
            <person name="Sutton G."/>
            <person name="Weibel D.B."/>
            <person name="Nelson K.E."/>
            <person name="Smeianov V.V."/>
        </authorList>
    </citation>
    <scope>NUCLEOTIDE SEQUENCE [LARGE SCALE GENOMIC DNA]</scope>
    <source>
        <strain evidence="1 2">1-6B</strain>
    </source>
</reference>